<dbReference type="RefSeq" id="WP_163489721.1">
    <property type="nucleotide sequence ID" value="NZ_JACVEL010000004.1"/>
</dbReference>
<feature type="domain" description="Secretion system C-terminal sorting" evidence="2">
    <location>
        <begin position="518"/>
        <end position="587"/>
    </location>
</feature>
<protein>
    <submittedName>
        <fullName evidence="3">T9SS type A sorting domain-containing protein</fullName>
    </submittedName>
</protein>
<reference evidence="3" key="1">
    <citation type="submission" date="2020-09" db="EMBL/GenBank/DDBJ databases">
        <title>Taishania pollutisoli gen. nov., sp. nov., Isolated from Tetrabromobisphenol A-Contaminated Soil.</title>
        <authorList>
            <person name="Chen Q."/>
        </authorList>
    </citation>
    <scope>NUCLEOTIDE SEQUENCE</scope>
    <source>
        <strain evidence="3">CZZ-1</strain>
    </source>
</reference>
<organism evidence="3 4">
    <name type="scientific">Taishania pollutisoli</name>
    <dbReference type="NCBI Taxonomy" id="2766479"/>
    <lineage>
        <taxon>Bacteria</taxon>
        <taxon>Pseudomonadati</taxon>
        <taxon>Bacteroidota</taxon>
        <taxon>Flavobacteriia</taxon>
        <taxon>Flavobacteriales</taxon>
        <taxon>Crocinitomicaceae</taxon>
        <taxon>Taishania</taxon>
    </lineage>
</organism>
<dbReference type="EMBL" id="JACVEL010000004">
    <property type="protein sequence ID" value="MBC9812325.1"/>
    <property type="molecule type" value="Genomic_DNA"/>
</dbReference>
<gene>
    <name evidence="3" type="ORF">H9Y05_07500</name>
</gene>
<dbReference type="Pfam" id="PF18962">
    <property type="entry name" value="Por_Secre_tail"/>
    <property type="match status" value="1"/>
</dbReference>
<dbReference type="InterPro" id="IPR026444">
    <property type="entry name" value="Secre_tail"/>
</dbReference>
<keyword evidence="4" id="KW-1185">Reference proteome</keyword>
<evidence type="ECO:0000259" key="2">
    <source>
        <dbReference type="Pfam" id="PF18962"/>
    </source>
</evidence>
<accession>A0A8J6U271</accession>
<dbReference type="Proteomes" id="UP000652681">
    <property type="component" value="Unassembled WGS sequence"/>
</dbReference>
<name>A0A8J6U271_9FLAO</name>
<dbReference type="NCBIfam" id="TIGR04183">
    <property type="entry name" value="Por_Secre_tail"/>
    <property type="match status" value="1"/>
</dbReference>
<keyword evidence="1" id="KW-0732">Signal</keyword>
<evidence type="ECO:0000313" key="3">
    <source>
        <dbReference type="EMBL" id="MBC9812325.1"/>
    </source>
</evidence>
<evidence type="ECO:0000313" key="4">
    <source>
        <dbReference type="Proteomes" id="UP000652681"/>
    </source>
</evidence>
<dbReference type="AlphaFoldDB" id="A0A8J6U271"/>
<evidence type="ECO:0000256" key="1">
    <source>
        <dbReference type="ARBA" id="ARBA00022729"/>
    </source>
</evidence>
<proteinExistence type="predicted"/>
<sequence length="588" mass="63358">MKKIYLTMSVALFAITGFSQNLSIKDNQSKNAHRLVETAKKAVTNNGAEKATYLQENFDTWPLTGWVIQNGPASTVTNPTQTWHQYATGNPGSSAGILYVNSVDVHDQELISPAVVLPAGGSYRVAFDFSTSVYWHATTLGGLYDNADITLRVTTDDGATWSNILWQEDSIPLLDASYSNGWETYVWKRAYVNVSSFAGQTIKAKFTYKGQDAAQFSLDNVSIEDIPANDLAIRNGWAGDIVNAYDYSKVPVGHTVPVVAGLSIANLGALAQNDVKVALDIELSGSVVYTDTLLADIPVGSVDTFWFTTTYNPTAIGDYTVKFSIPTDEVPGDEQRDVALSTTANTYANDFGSTNIYRFDQDDKTSMGVLYEIKSNTFMTDIQVDFETGTTENNEVAIEVFQVGANIQDLIYVSDYIYNVETAVIGNGLTTIPLDAPLALTAGERYVILVTKYEGPSRVFLGGSPEGDADNSTVCYGPFGSGDAVNYYIGWGFTPAIRAILNPSASVTNVAGLEGVKVYPNPSEGVINVSNDTNVENTIVVTDIAGKVVATKVASTATTIDLGNFGTGIYLVEVANQNGKKVERVVIK</sequence>
<comment type="caution">
    <text evidence="3">The sequence shown here is derived from an EMBL/GenBank/DDBJ whole genome shotgun (WGS) entry which is preliminary data.</text>
</comment>